<evidence type="ECO:0000256" key="4">
    <source>
        <dbReference type="ARBA" id="ARBA00022723"/>
    </source>
</evidence>
<feature type="binding site" evidence="12">
    <location>
        <position position="194"/>
    </location>
    <ligand>
        <name>Zn(2+)</name>
        <dbReference type="ChEBI" id="CHEBI:29105"/>
    </ligand>
</feature>
<evidence type="ECO:0000256" key="1">
    <source>
        <dbReference type="ARBA" id="ARBA00010716"/>
    </source>
</evidence>
<keyword evidence="5 9" id="KW-0378">Hydrolase</keyword>
<dbReference type="EC" id="3.5.1.25" evidence="2"/>
<dbReference type="GO" id="GO:0008448">
    <property type="term" value="F:N-acetylglucosamine-6-phosphate deacetylase activity"/>
    <property type="evidence" value="ECO:0007669"/>
    <property type="project" value="UniProtKB-EC"/>
</dbReference>
<evidence type="ECO:0000256" key="9">
    <source>
        <dbReference type="PIRNR" id="PIRNR038994"/>
    </source>
</evidence>
<gene>
    <name evidence="14" type="primary">nagA</name>
    <name evidence="14" type="ORF">ERX55_07445</name>
</gene>
<feature type="binding site" evidence="11">
    <location>
        <begin position="306"/>
        <end position="308"/>
    </location>
    <ligand>
        <name>substrate</name>
    </ligand>
</feature>
<comment type="caution">
    <text evidence="14">The sequence shown here is derived from an EMBL/GenBank/DDBJ whole genome shotgun (WGS) entry which is preliminary data.</text>
</comment>
<dbReference type="PANTHER" id="PTHR11113:SF14">
    <property type="entry name" value="N-ACETYLGLUCOSAMINE-6-PHOSPHATE DEACETYLASE"/>
    <property type="match status" value="1"/>
</dbReference>
<protein>
    <recommendedName>
        <fullName evidence="3">N-acetylglucosamine-6-phosphate deacetylase</fullName>
        <ecNumber evidence="2">3.5.1.25</ecNumber>
    </recommendedName>
</protein>
<dbReference type="OrthoDB" id="9776488at2"/>
<dbReference type="RefSeq" id="WP_133451947.1">
    <property type="nucleotide sequence ID" value="NZ_SCWF01000007.1"/>
</dbReference>
<evidence type="ECO:0000256" key="8">
    <source>
        <dbReference type="ARBA" id="ARBA00060590"/>
    </source>
</evidence>
<comment type="cofactor">
    <cofactor evidence="12">
        <name>a divalent metal cation</name>
        <dbReference type="ChEBI" id="CHEBI:60240"/>
    </cofactor>
    <text evidence="12">Binds 1 divalent metal cation per subunit.</text>
</comment>
<dbReference type="PIRSF" id="PIRSF038994">
    <property type="entry name" value="NagA"/>
    <property type="match status" value="1"/>
</dbReference>
<dbReference type="InterPro" id="IPR003764">
    <property type="entry name" value="GlcNAc_6-P_deAcase"/>
</dbReference>
<evidence type="ECO:0000256" key="2">
    <source>
        <dbReference type="ARBA" id="ARBA00011899"/>
    </source>
</evidence>
<evidence type="ECO:0000256" key="11">
    <source>
        <dbReference type="PIRSR" id="PIRSR038994-2"/>
    </source>
</evidence>
<dbReference type="SUPFAM" id="SSF51556">
    <property type="entry name" value="Metallo-dependent hydrolases"/>
    <property type="match status" value="1"/>
</dbReference>
<dbReference type="GO" id="GO:0006046">
    <property type="term" value="P:N-acetylglucosamine catabolic process"/>
    <property type="evidence" value="ECO:0007669"/>
    <property type="project" value="TreeGrafter"/>
</dbReference>
<organism evidence="14 15">
    <name type="scientific">Macrococcus bovicus</name>
    <dbReference type="NCBI Taxonomy" id="69968"/>
    <lineage>
        <taxon>Bacteria</taxon>
        <taxon>Bacillati</taxon>
        <taxon>Bacillota</taxon>
        <taxon>Bacilli</taxon>
        <taxon>Bacillales</taxon>
        <taxon>Staphylococcaceae</taxon>
        <taxon>Macrococcus</taxon>
    </lineage>
</organism>
<evidence type="ECO:0000256" key="3">
    <source>
        <dbReference type="ARBA" id="ARBA00018029"/>
    </source>
</evidence>
<dbReference type="GO" id="GO:0046872">
    <property type="term" value="F:metal ion binding"/>
    <property type="evidence" value="ECO:0007669"/>
    <property type="project" value="UniProtKB-KW"/>
</dbReference>
<dbReference type="Pfam" id="PF01979">
    <property type="entry name" value="Amidohydro_1"/>
    <property type="match status" value="1"/>
</dbReference>
<dbReference type="Proteomes" id="UP000294843">
    <property type="component" value="Unassembled WGS sequence"/>
</dbReference>
<evidence type="ECO:0000313" key="15">
    <source>
        <dbReference type="Proteomes" id="UP000294843"/>
    </source>
</evidence>
<dbReference type="AlphaFoldDB" id="A0A4R6C037"/>
<dbReference type="Gene3D" id="3.20.20.140">
    <property type="entry name" value="Metal-dependent hydrolases"/>
    <property type="match status" value="1"/>
</dbReference>
<dbReference type="EMBL" id="SCWF01000007">
    <property type="protein sequence ID" value="TDM13822.1"/>
    <property type="molecule type" value="Genomic_DNA"/>
</dbReference>
<dbReference type="InterPro" id="IPR006680">
    <property type="entry name" value="Amidohydro-rel"/>
</dbReference>
<evidence type="ECO:0000256" key="12">
    <source>
        <dbReference type="PIRSR" id="PIRSR038994-3"/>
    </source>
</evidence>
<name>A0A4R6C037_9STAP</name>
<evidence type="ECO:0000256" key="5">
    <source>
        <dbReference type="ARBA" id="ARBA00022801"/>
    </source>
</evidence>
<dbReference type="Gene3D" id="2.30.40.10">
    <property type="entry name" value="Urease, subunit C, domain 1"/>
    <property type="match status" value="1"/>
</dbReference>
<dbReference type="FunFam" id="3.20.20.140:FF:000004">
    <property type="entry name" value="N-acetylglucosamine-6-phosphate deacetylase"/>
    <property type="match status" value="1"/>
</dbReference>
<evidence type="ECO:0000256" key="6">
    <source>
        <dbReference type="ARBA" id="ARBA00023277"/>
    </source>
</evidence>
<dbReference type="InterPro" id="IPR011059">
    <property type="entry name" value="Metal-dep_hydrolase_composite"/>
</dbReference>
<feature type="binding site" evidence="11">
    <location>
        <position position="250"/>
    </location>
    <ligand>
        <name>substrate</name>
    </ligand>
</feature>
<evidence type="ECO:0000313" key="14">
    <source>
        <dbReference type="EMBL" id="TDM13822.1"/>
    </source>
</evidence>
<dbReference type="NCBIfam" id="TIGR00221">
    <property type="entry name" value="nagA"/>
    <property type="match status" value="1"/>
</dbReference>
<evidence type="ECO:0000259" key="13">
    <source>
        <dbReference type="Pfam" id="PF01979"/>
    </source>
</evidence>
<keyword evidence="15" id="KW-1185">Reference proteome</keyword>
<feature type="binding site" evidence="11">
    <location>
        <position position="226"/>
    </location>
    <ligand>
        <name>substrate</name>
    </ligand>
</feature>
<dbReference type="SUPFAM" id="SSF51338">
    <property type="entry name" value="Composite domain of metallo-dependent hydrolases"/>
    <property type="match status" value="1"/>
</dbReference>
<sequence>MSYVLTNGTIHTEKGSVNGHIIIEESHIKAVQEGPYSGPLETIDLEGKHILPGFIDIHIHGGYGEDFMDANALGLHHLSRSLLSEGTTSYLATTMTQSTEVIRTALDTLKTYHAQQLPHDAEMLGIHLEGPFISPDKVGAQNPAYVQRPTIQAINDLQDKADGLIKIMTFAPEIEGADEVLRHFKDDIIFSVGHTTADYGQINQAADNGAKHITHLYNASSPFQHRSPGAFGAAWLNDQLSAEVIVDGVHSHPAAVAIAYRMKGRDRFYLITDAMRAKGMSEGTYDLGGQDVIVKNQTARLSDGTLAGSILKMNEGLRLLKEYTGRPLSELWPVTSLNQAKALGIADHKGSIAPGKDADLVILDDDCQVQMTIKKGHQH</sequence>
<dbReference type="PANTHER" id="PTHR11113">
    <property type="entry name" value="N-ACETYLGLUCOSAMINE-6-PHOSPHATE DEACETYLASE"/>
    <property type="match status" value="1"/>
</dbReference>
<comment type="pathway">
    <text evidence="8">Amino-sugar metabolism; N-acetylneuraminate degradation; D-fructose 6-phosphate from N-acetylneuraminate: step 4/5.</text>
</comment>
<feature type="binding site" evidence="12">
    <location>
        <position position="129"/>
    </location>
    <ligand>
        <name>Zn(2+)</name>
        <dbReference type="ChEBI" id="CHEBI:29105"/>
    </ligand>
</feature>
<proteinExistence type="inferred from homology"/>
<evidence type="ECO:0000256" key="10">
    <source>
        <dbReference type="PIRSR" id="PIRSR038994-1"/>
    </source>
</evidence>
<evidence type="ECO:0000256" key="7">
    <source>
        <dbReference type="ARBA" id="ARBA00047647"/>
    </source>
</evidence>
<feature type="binding site" evidence="12">
    <location>
        <position position="215"/>
    </location>
    <ligand>
        <name>Zn(2+)</name>
        <dbReference type="ChEBI" id="CHEBI:29105"/>
    </ligand>
</feature>
<comment type="similarity">
    <text evidence="1 9">Belongs to the metallo-dependent hydrolases superfamily. NagA family.</text>
</comment>
<comment type="catalytic activity">
    <reaction evidence="7">
        <text>N-acetyl-D-glucosamine 6-phosphate + H2O = D-glucosamine 6-phosphate + acetate</text>
        <dbReference type="Rhea" id="RHEA:22936"/>
        <dbReference type="ChEBI" id="CHEBI:15377"/>
        <dbReference type="ChEBI" id="CHEBI:30089"/>
        <dbReference type="ChEBI" id="CHEBI:57513"/>
        <dbReference type="ChEBI" id="CHEBI:58725"/>
        <dbReference type="EC" id="3.5.1.25"/>
    </reaction>
</comment>
<accession>A0A4R6C037</accession>
<reference evidence="14 15" key="1">
    <citation type="submission" date="2019-01" db="EMBL/GenBank/DDBJ databases">
        <title>Draft genome sequences of the type strains of six Macrococcus species.</title>
        <authorList>
            <person name="Mazhar S."/>
            <person name="Altermann E."/>
            <person name="Hill C."/>
            <person name="Mcauliffe O."/>
        </authorList>
    </citation>
    <scope>NUCLEOTIDE SEQUENCE [LARGE SCALE GENOMIC DNA]</scope>
    <source>
        <strain evidence="14 15">ATCC 51825</strain>
    </source>
</reference>
<dbReference type="CDD" id="cd00854">
    <property type="entry name" value="NagA"/>
    <property type="match status" value="1"/>
</dbReference>
<keyword evidence="6 9" id="KW-0119">Carbohydrate metabolism</keyword>
<feature type="binding site" evidence="11">
    <location>
        <begin position="218"/>
        <end position="219"/>
    </location>
    <ligand>
        <name>substrate</name>
    </ligand>
</feature>
<feature type="active site" description="Proton donor/acceptor" evidence="10">
    <location>
        <position position="273"/>
    </location>
</feature>
<feature type="domain" description="Amidohydrolase-related" evidence="13">
    <location>
        <begin position="50"/>
        <end position="377"/>
    </location>
</feature>
<feature type="binding site" evidence="11">
    <location>
        <position position="140"/>
    </location>
    <ligand>
        <name>substrate</name>
    </ligand>
</feature>
<keyword evidence="4 12" id="KW-0479">Metal-binding</keyword>
<dbReference type="InterPro" id="IPR032466">
    <property type="entry name" value="Metal_Hydrolase"/>
</dbReference>